<dbReference type="Gene3D" id="3.30.70.270">
    <property type="match status" value="1"/>
</dbReference>
<dbReference type="eggNOG" id="COG1672">
    <property type="taxonomic scope" value="Bacteria"/>
</dbReference>
<dbReference type="PANTHER" id="PTHR45138">
    <property type="entry name" value="REGULATORY COMPONENTS OF SENSORY TRANSDUCTION SYSTEM"/>
    <property type="match status" value="1"/>
</dbReference>
<dbReference type="GO" id="GO:0005886">
    <property type="term" value="C:plasma membrane"/>
    <property type="evidence" value="ECO:0007669"/>
    <property type="project" value="TreeGrafter"/>
</dbReference>
<dbReference type="Gene3D" id="3.40.50.300">
    <property type="entry name" value="P-loop containing nucleotide triphosphate hydrolases"/>
    <property type="match status" value="1"/>
</dbReference>
<dbReference type="EMBL" id="CP003620">
    <property type="protein sequence ID" value="AFZ14879.1"/>
    <property type="molecule type" value="Genomic_DNA"/>
</dbReference>
<feature type="domain" description="GGDEF" evidence="1">
    <location>
        <begin position="401"/>
        <end position="534"/>
    </location>
</feature>
<dbReference type="GO" id="GO:0052621">
    <property type="term" value="F:diguanylate cyclase activity"/>
    <property type="evidence" value="ECO:0007669"/>
    <property type="project" value="TreeGrafter"/>
</dbReference>
<dbReference type="SMART" id="SM00267">
    <property type="entry name" value="GGDEF"/>
    <property type="match status" value="1"/>
</dbReference>
<keyword evidence="3" id="KW-1185">Reference proteome</keyword>
<dbReference type="GO" id="GO:0043709">
    <property type="term" value="P:cell adhesion involved in single-species biofilm formation"/>
    <property type="evidence" value="ECO:0007669"/>
    <property type="project" value="TreeGrafter"/>
</dbReference>
<dbReference type="InterPro" id="IPR050469">
    <property type="entry name" value="Diguanylate_Cyclase"/>
</dbReference>
<dbReference type="SUPFAM" id="SSF52540">
    <property type="entry name" value="P-loop containing nucleoside triphosphate hydrolases"/>
    <property type="match status" value="1"/>
</dbReference>
<dbReference type="InterPro" id="IPR027417">
    <property type="entry name" value="P-loop_NTPase"/>
</dbReference>
<dbReference type="KEGG" id="cep:Cri9333_4077"/>
<dbReference type="InterPro" id="IPR000160">
    <property type="entry name" value="GGDEF_dom"/>
</dbReference>
<dbReference type="OrthoDB" id="502668at2"/>
<dbReference type="GO" id="GO:1902201">
    <property type="term" value="P:negative regulation of bacterial-type flagellum-dependent cell motility"/>
    <property type="evidence" value="ECO:0007669"/>
    <property type="project" value="TreeGrafter"/>
</dbReference>
<dbReference type="CDD" id="cd01949">
    <property type="entry name" value="GGDEF"/>
    <property type="match status" value="1"/>
</dbReference>
<dbReference type="HOGENOM" id="CLU_025995_0_0_3"/>
<dbReference type="PROSITE" id="PS50887">
    <property type="entry name" value="GGDEF"/>
    <property type="match status" value="1"/>
</dbReference>
<dbReference type="Proteomes" id="UP000010472">
    <property type="component" value="Chromosome"/>
</dbReference>
<sequence length="539" mass="61644">MYSSNTTGIVADLEFPGSPVPLHSQFYIERPPIETRAYAEIEKPGSLLRIKASRRMGKSSLLLRVIHQATTLNYTTVTIDFQQADTSCFDSLNKFLRWFSINVARQLRVDPNLDDYWDEDIGSKVSCTIYFENYLLELLATPVVLILNEVNRVFEYPTIAQDFLALLRFWHEQAKRSHIWQKLRLVMAHSTEVYVPLKIEQSPFNVGLPLRLPEFDAQQVQELACRYKLNCSNREIDSLMEMVGGHPYLVHLAFYQIHHQNLTLDQVLQDATTPTGIYSDHLRSCWVRIQKHPELVDVLQLVKAEEGICLDPSLTYQLDSMGLVKLTGDTCQLSCKLYQIFFREKICSEQPVNISRIGQLEQENQRLQELANTDVLTQIPNRRAFDERLQNEWKRMAREVAPLSLILCDIDYFKHYNDTYGHLAGDNCLRQVAQLLHQSVKRPSDFVARYGGEEFGIVLPKTNSPGAMQLGEAIRSRIKIAMLMLGNSGVTISLGVASIIPDLNSSIDELVLATDKALYESKRQGRDRVTLSSMPNFRV</sequence>
<dbReference type="SUPFAM" id="SSF55073">
    <property type="entry name" value="Nucleotide cyclase"/>
    <property type="match status" value="1"/>
</dbReference>
<accession>K9W505</accession>
<organism evidence="2 3">
    <name type="scientific">Crinalium epipsammum PCC 9333</name>
    <dbReference type="NCBI Taxonomy" id="1173022"/>
    <lineage>
        <taxon>Bacteria</taxon>
        <taxon>Bacillati</taxon>
        <taxon>Cyanobacteriota</taxon>
        <taxon>Cyanophyceae</taxon>
        <taxon>Gomontiellales</taxon>
        <taxon>Gomontiellaceae</taxon>
        <taxon>Crinalium</taxon>
    </lineage>
</organism>
<name>K9W505_9CYAN</name>
<dbReference type="AlphaFoldDB" id="K9W505"/>
<evidence type="ECO:0000313" key="3">
    <source>
        <dbReference type="Proteomes" id="UP000010472"/>
    </source>
</evidence>
<dbReference type="eggNOG" id="COG3706">
    <property type="taxonomic scope" value="Bacteria"/>
</dbReference>
<proteinExistence type="predicted"/>
<dbReference type="InterPro" id="IPR043128">
    <property type="entry name" value="Rev_trsase/Diguanyl_cyclase"/>
</dbReference>
<dbReference type="STRING" id="1173022.Cri9333_4077"/>
<dbReference type="PATRIC" id="fig|1173022.3.peg.4402"/>
<evidence type="ECO:0000259" key="1">
    <source>
        <dbReference type="PROSITE" id="PS50887"/>
    </source>
</evidence>
<dbReference type="NCBIfam" id="TIGR00254">
    <property type="entry name" value="GGDEF"/>
    <property type="match status" value="1"/>
</dbReference>
<reference evidence="2 3" key="1">
    <citation type="submission" date="2012-06" db="EMBL/GenBank/DDBJ databases">
        <title>Finished chromosome of genome of Crinalium epipsammum PCC 9333.</title>
        <authorList>
            <consortium name="US DOE Joint Genome Institute"/>
            <person name="Gugger M."/>
            <person name="Coursin T."/>
            <person name="Rippka R."/>
            <person name="Tandeau De Marsac N."/>
            <person name="Huntemann M."/>
            <person name="Wei C.-L."/>
            <person name="Han J."/>
            <person name="Detter J.C."/>
            <person name="Han C."/>
            <person name="Tapia R."/>
            <person name="Davenport K."/>
            <person name="Daligault H."/>
            <person name="Erkkila T."/>
            <person name="Gu W."/>
            <person name="Munk A.C.C."/>
            <person name="Teshima H."/>
            <person name="Xu Y."/>
            <person name="Chain P."/>
            <person name="Chen A."/>
            <person name="Krypides N."/>
            <person name="Mavromatis K."/>
            <person name="Markowitz V."/>
            <person name="Szeto E."/>
            <person name="Ivanova N."/>
            <person name="Mikhailova N."/>
            <person name="Ovchinnikova G."/>
            <person name="Pagani I."/>
            <person name="Pati A."/>
            <person name="Goodwin L."/>
            <person name="Peters L."/>
            <person name="Pitluck S."/>
            <person name="Woyke T."/>
            <person name="Kerfeld C."/>
        </authorList>
    </citation>
    <scope>NUCLEOTIDE SEQUENCE [LARGE SCALE GENOMIC DNA]</scope>
    <source>
        <strain evidence="2 3">PCC 9333</strain>
    </source>
</reference>
<dbReference type="RefSeq" id="WP_015204978.1">
    <property type="nucleotide sequence ID" value="NC_019753.1"/>
</dbReference>
<dbReference type="Pfam" id="PF00990">
    <property type="entry name" value="GGDEF"/>
    <property type="match status" value="1"/>
</dbReference>
<dbReference type="InterPro" id="IPR029787">
    <property type="entry name" value="Nucleotide_cyclase"/>
</dbReference>
<protein>
    <submittedName>
        <fullName evidence="2">Diguanylate cyclase</fullName>
    </submittedName>
</protein>
<gene>
    <name evidence="2" type="ORF">Cri9333_4077</name>
</gene>
<evidence type="ECO:0000313" key="2">
    <source>
        <dbReference type="EMBL" id="AFZ14879.1"/>
    </source>
</evidence>
<dbReference type="PANTHER" id="PTHR45138:SF9">
    <property type="entry name" value="DIGUANYLATE CYCLASE DGCM-RELATED"/>
    <property type="match status" value="1"/>
</dbReference>
<dbReference type="Pfam" id="PF14516">
    <property type="entry name" value="AAA_35"/>
    <property type="match status" value="1"/>
</dbReference>
<dbReference type="FunFam" id="3.30.70.270:FF:000001">
    <property type="entry name" value="Diguanylate cyclase domain protein"/>
    <property type="match status" value="1"/>
</dbReference>